<reference evidence="6 7" key="1">
    <citation type="submission" date="2017-10" db="EMBL/GenBank/DDBJ databases">
        <title>Draft genome of Chryseomicrobium casticus sp. nov.</title>
        <authorList>
            <person name="Chakraborty R."/>
            <person name="Saha T."/>
        </authorList>
    </citation>
    <scope>NUCLEOTIDE SEQUENCE [LARGE SCALE GENOMIC DNA]</scope>
    <source>
        <strain evidence="6 7">ET03</strain>
    </source>
</reference>
<dbReference type="SUPFAM" id="SSF46689">
    <property type="entry name" value="Homeodomain-like"/>
    <property type="match status" value="1"/>
</dbReference>
<keyword evidence="7" id="KW-1185">Reference proteome</keyword>
<evidence type="ECO:0000313" key="7">
    <source>
        <dbReference type="Proteomes" id="UP000228680"/>
    </source>
</evidence>
<dbReference type="GO" id="GO:1901135">
    <property type="term" value="P:carbohydrate derivative metabolic process"/>
    <property type="evidence" value="ECO:0007669"/>
    <property type="project" value="InterPro"/>
</dbReference>
<dbReference type="InterPro" id="IPR047640">
    <property type="entry name" value="RpiR-like"/>
</dbReference>
<dbReference type="GO" id="GO:0003677">
    <property type="term" value="F:DNA binding"/>
    <property type="evidence" value="ECO:0007669"/>
    <property type="project" value="UniProtKB-KW"/>
</dbReference>
<evidence type="ECO:0000259" key="4">
    <source>
        <dbReference type="PROSITE" id="PS51071"/>
    </source>
</evidence>
<feature type="domain" description="SIS" evidence="5">
    <location>
        <begin position="120"/>
        <end position="253"/>
    </location>
</feature>
<keyword evidence="1" id="KW-0805">Transcription regulation</keyword>
<evidence type="ECO:0000259" key="5">
    <source>
        <dbReference type="PROSITE" id="PS51464"/>
    </source>
</evidence>
<name>A0A2M9EYN8_9BACL</name>
<sequence>MKEILQKVENSAGSMSAGQKRLVTLLKESQMTMAFSSAIEIGKKAQVSESTVIRWAQKLGYKGFTEFQTHLQQVLTEAHIETGETTTGASNSIVKNLLDADIQSLHVLKESLDEEQLLQAVDALSHARRIYVTSNFFDYGLAHSFAHWLDMVQGNTQLLMQGDVQYYQQLSGLTTDDVVLAFAFPRYTKNVNKTLEIAKEQGATVIVVTDGTHSPATEFADVTFFVQVPSNLSIDSYTAVHALNATLMRFLYVKEHDRIVQNIERVNEMYERQDIFLPPNPNSDTN</sequence>
<comment type="caution">
    <text evidence="6">The sequence shown here is derived from an EMBL/GenBank/DDBJ whole genome shotgun (WGS) entry which is preliminary data.</text>
</comment>
<dbReference type="InterPro" id="IPR035472">
    <property type="entry name" value="RpiR-like_SIS"/>
</dbReference>
<dbReference type="RefSeq" id="WP_100354090.1">
    <property type="nucleotide sequence ID" value="NZ_PCGR01000003.1"/>
</dbReference>
<dbReference type="GO" id="GO:0097367">
    <property type="term" value="F:carbohydrate derivative binding"/>
    <property type="evidence" value="ECO:0007669"/>
    <property type="project" value="InterPro"/>
</dbReference>
<dbReference type="CDD" id="cd05013">
    <property type="entry name" value="SIS_RpiR"/>
    <property type="match status" value="1"/>
</dbReference>
<dbReference type="Pfam" id="PF01380">
    <property type="entry name" value="SIS"/>
    <property type="match status" value="1"/>
</dbReference>
<proteinExistence type="predicted"/>
<evidence type="ECO:0000256" key="1">
    <source>
        <dbReference type="ARBA" id="ARBA00023015"/>
    </source>
</evidence>
<dbReference type="SUPFAM" id="SSF53697">
    <property type="entry name" value="SIS domain"/>
    <property type="match status" value="1"/>
</dbReference>
<keyword evidence="3" id="KW-0804">Transcription</keyword>
<dbReference type="PANTHER" id="PTHR30514">
    <property type="entry name" value="GLUCOKINASE"/>
    <property type="match status" value="1"/>
</dbReference>
<evidence type="ECO:0000313" key="6">
    <source>
        <dbReference type="EMBL" id="PJK16318.1"/>
    </source>
</evidence>
<evidence type="ECO:0000256" key="2">
    <source>
        <dbReference type="ARBA" id="ARBA00023125"/>
    </source>
</evidence>
<protein>
    <submittedName>
        <fullName evidence="6">RpiR family transcriptional regulator</fullName>
    </submittedName>
</protein>
<gene>
    <name evidence="6" type="ORF">CQS04_10465</name>
</gene>
<feature type="domain" description="HTH rpiR-type" evidence="4">
    <location>
        <begin position="2"/>
        <end position="78"/>
    </location>
</feature>
<dbReference type="PANTHER" id="PTHR30514:SF18">
    <property type="entry name" value="RPIR-FAMILY TRANSCRIPTIONAL REGULATOR"/>
    <property type="match status" value="1"/>
</dbReference>
<dbReference type="PROSITE" id="PS51464">
    <property type="entry name" value="SIS"/>
    <property type="match status" value="1"/>
</dbReference>
<dbReference type="AlphaFoldDB" id="A0A2M9EYN8"/>
<dbReference type="Pfam" id="PF01418">
    <property type="entry name" value="HTH_6"/>
    <property type="match status" value="1"/>
</dbReference>
<dbReference type="Proteomes" id="UP000228680">
    <property type="component" value="Unassembled WGS sequence"/>
</dbReference>
<dbReference type="InterPro" id="IPR036388">
    <property type="entry name" value="WH-like_DNA-bd_sf"/>
</dbReference>
<dbReference type="Gene3D" id="3.40.50.10490">
    <property type="entry name" value="Glucose-6-phosphate isomerase like protein, domain 1"/>
    <property type="match status" value="1"/>
</dbReference>
<keyword evidence="2" id="KW-0238">DNA-binding</keyword>
<evidence type="ECO:0000256" key="3">
    <source>
        <dbReference type="ARBA" id="ARBA00023163"/>
    </source>
</evidence>
<dbReference type="InterPro" id="IPR009057">
    <property type="entry name" value="Homeodomain-like_sf"/>
</dbReference>
<dbReference type="InterPro" id="IPR046348">
    <property type="entry name" value="SIS_dom_sf"/>
</dbReference>
<organism evidence="6 7">
    <name type="scientific">Chryseomicrobium excrementi</name>
    <dbReference type="NCBI Taxonomy" id="2041346"/>
    <lineage>
        <taxon>Bacteria</taxon>
        <taxon>Bacillati</taxon>
        <taxon>Bacillota</taxon>
        <taxon>Bacilli</taxon>
        <taxon>Bacillales</taxon>
        <taxon>Caryophanaceae</taxon>
        <taxon>Chryseomicrobium</taxon>
    </lineage>
</organism>
<dbReference type="EMBL" id="PCGR01000003">
    <property type="protein sequence ID" value="PJK16318.1"/>
    <property type="molecule type" value="Genomic_DNA"/>
</dbReference>
<dbReference type="PROSITE" id="PS51071">
    <property type="entry name" value="HTH_RPIR"/>
    <property type="match status" value="1"/>
</dbReference>
<dbReference type="InterPro" id="IPR000281">
    <property type="entry name" value="HTH_RpiR"/>
</dbReference>
<dbReference type="GO" id="GO:0003700">
    <property type="term" value="F:DNA-binding transcription factor activity"/>
    <property type="evidence" value="ECO:0007669"/>
    <property type="project" value="InterPro"/>
</dbReference>
<dbReference type="Gene3D" id="1.10.10.10">
    <property type="entry name" value="Winged helix-like DNA-binding domain superfamily/Winged helix DNA-binding domain"/>
    <property type="match status" value="1"/>
</dbReference>
<dbReference type="OrthoDB" id="2930at2"/>
<accession>A0A2M9EYN8</accession>
<dbReference type="InterPro" id="IPR001347">
    <property type="entry name" value="SIS_dom"/>
</dbReference>